<dbReference type="EMBL" id="KI894014">
    <property type="protein sequence ID" value="OCF48193.1"/>
    <property type="molecule type" value="Genomic_DNA"/>
</dbReference>
<dbReference type="PANTHER" id="PTHR18867:SF12">
    <property type="entry name" value="DNA REPAIR PROTEIN RAD50"/>
    <property type="match status" value="1"/>
</dbReference>
<dbReference type="GO" id="GO:0006302">
    <property type="term" value="P:double-strand break repair"/>
    <property type="evidence" value="ECO:0007669"/>
    <property type="project" value="TreeGrafter"/>
</dbReference>
<proteinExistence type="predicted"/>
<feature type="coiled-coil region" evidence="1">
    <location>
        <begin position="623"/>
        <end position="698"/>
    </location>
</feature>
<dbReference type="Proteomes" id="UP000094020">
    <property type="component" value="Chromosome 11"/>
</dbReference>
<feature type="region of interest" description="Disordered" evidence="2">
    <location>
        <begin position="1"/>
        <end position="41"/>
    </location>
</feature>
<dbReference type="GO" id="GO:0051880">
    <property type="term" value="F:G-quadruplex DNA binding"/>
    <property type="evidence" value="ECO:0007669"/>
    <property type="project" value="TreeGrafter"/>
</dbReference>
<feature type="coiled-coil region" evidence="1">
    <location>
        <begin position="789"/>
        <end position="816"/>
    </location>
</feature>
<dbReference type="GO" id="GO:0070192">
    <property type="term" value="P:chromosome organization involved in meiotic cell cycle"/>
    <property type="evidence" value="ECO:0007669"/>
    <property type="project" value="TreeGrafter"/>
</dbReference>
<evidence type="ECO:0000256" key="1">
    <source>
        <dbReference type="SAM" id="Coils"/>
    </source>
</evidence>
<feature type="compositionally biased region" description="Polar residues" evidence="2">
    <location>
        <begin position="19"/>
        <end position="34"/>
    </location>
</feature>
<dbReference type="GO" id="GO:0007004">
    <property type="term" value="P:telomere maintenance via telomerase"/>
    <property type="evidence" value="ECO:0007669"/>
    <property type="project" value="TreeGrafter"/>
</dbReference>
<keyword evidence="5" id="KW-1185">Reference proteome</keyword>
<feature type="region of interest" description="Disordered" evidence="2">
    <location>
        <begin position="598"/>
        <end position="621"/>
    </location>
</feature>
<name>A0A1B9HY29_9TREE</name>
<dbReference type="STRING" id="1296096.A0A1B9HY29"/>
<reference evidence="4" key="2">
    <citation type="submission" date="2013-07" db="EMBL/GenBank/DDBJ databases">
        <authorList>
            <consortium name="The Broad Institute Genome Sequencing Platform"/>
            <person name="Cuomo C."/>
            <person name="Litvintseva A."/>
            <person name="Chen Y."/>
            <person name="Heitman J."/>
            <person name="Sun S."/>
            <person name="Springer D."/>
            <person name="Dromer F."/>
            <person name="Young S.K."/>
            <person name="Zeng Q."/>
            <person name="Gargeya S."/>
            <person name="Fitzgerald M."/>
            <person name="Abouelleil A."/>
            <person name="Alvarado L."/>
            <person name="Berlin A.M."/>
            <person name="Chapman S.B."/>
            <person name="Dewar J."/>
            <person name="Goldberg J."/>
            <person name="Griggs A."/>
            <person name="Gujja S."/>
            <person name="Hansen M."/>
            <person name="Howarth C."/>
            <person name="Imamovic A."/>
            <person name="Larimer J."/>
            <person name="McCowan C."/>
            <person name="Murphy C."/>
            <person name="Pearson M."/>
            <person name="Priest M."/>
            <person name="Roberts A."/>
            <person name="Saif S."/>
            <person name="Shea T."/>
            <person name="Sykes S."/>
            <person name="Wortman J."/>
            <person name="Nusbaum C."/>
            <person name="Birren B."/>
        </authorList>
    </citation>
    <scope>NUCLEOTIDE SEQUENCE</scope>
    <source>
        <strain evidence="4">CBS 10737</strain>
    </source>
</reference>
<feature type="compositionally biased region" description="Polar residues" evidence="2">
    <location>
        <begin position="105"/>
        <end position="128"/>
    </location>
</feature>
<feature type="compositionally biased region" description="Polar residues" evidence="2">
    <location>
        <begin position="285"/>
        <end position="355"/>
    </location>
</feature>
<protein>
    <submittedName>
        <fullName evidence="3">Uncharacterized protein</fullName>
    </submittedName>
</protein>
<feature type="compositionally biased region" description="Basic and acidic residues" evidence="2">
    <location>
        <begin position="469"/>
        <end position="483"/>
    </location>
</feature>
<gene>
    <name evidence="3" type="ORF">I206_06061</name>
    <name evidence="4" type="ORF">I206_107727</name>
</gene>
<feature type="compositionally biased region" description="Polar residues" evidence="2">
    <location>
        <begin position="730"/>
        <end position="745"/>
    </location>
</feature>
<evidence type="ECO:0000256" key="2">
    <source>
        <dbReference type="SAM" id="MobiDB-lite"/>
    </source>
</evidence>
<evidence type="ECO:0000313" key="4">
    <source>
        <dbReference type="EMBL" id="WWC73755.1"/>
    </source>
</evidence>
<sequence length="1431" mass="159862">MPNWVTDNSTSNTNQNQNLETDMANSSSLPTSNVAAPPHLIVDKAGPSVTLSTSMDKAEALKSNEHSVAQGLIESSKDSPIILSPDTPPESAVPQMPTALPVPDQPQNAAHTLTSLNNPNDHTSQQPANGPLPINQPVPMRSVSTSILPNGTQPYSNPSSIINSSVINESPAVPTNQLAVGSIAVSNPTTPATRLSPAIPYSFQSRDRSTVTFSIAPEYAQRTFCFTKDNHFRELTTLDILTLSASALTATDLERAIKKPSYLIELGKSLVDGYFKRSSSRHEQQQQPSTRTHQSSQNRQIQAGPSRPTSSVSSNGYSYNPQHNPLQTHHSIESVQQQQNRSRPASRQSVTSISRMNPEATPLHSPGVDSPKTIQPPEVRAIQQEFVRDLQGVEQMFGLAWERLKTASESAFDKMGNTYGNFSRSTEQLEHLKSQLAEGEKKLISSQTTVLRLTESETAARTELQNTKRKLEEEIEGRKREQGPDGPRQKVIADLQKVIADHKRLQAELQELQKTLNAETAEKNKAQAINRSLGAQLGQCATELQRVKTQQAADFSLLTAKNEKILSLEKEHGAKINQLTNKYFSEVDKLKKEIAETSRPIFGAHSTNSPKTPKSPADPAAESAKLRSLLKAKNEKFAELQERHDEELTELKTRLGKDPKEWEKEIKEKLNAQHSSAIGRLEKKVNELQAEKSQAVAIPPTPVPDEQIVLALTKILNWCESLQKSLVRSTTNNIDDPSSATSSPVLPSLAPPFDHGTNNETSQSRALLDRANDFIRDMKNTAATMLSRNKDREEKVKKLQGQVELLKVQLNAAQSDLPALRDPGTAEETNDLKVAFGKIIAWGENIQTLMGKTIEQPQTDIKPLERADKFQREMHEVFEEMQIKNKEQKQSAGSDDKQIKELEDKLQEKEKYLQANLQALLAKSTQYDETVNELTLTSRFLESVKSSLKETENELKDTEQALEEAQTGLKDVKARLGEAEKEIKAKEEEIKKKDDELKIKGEELKNKEKELIQMAEDLKNMEERLRKKEEELQEKDKYWQTMLEEARTEAVLDVDIGGKESAKQLAEMLEAKDKLMKEMNGLQMDNKKLLVQIEEQQEKIDQLQKDMENEQNNVDTAEEALREAMDRQFKQREEYVESEIQLKEAKDQRNKLKEQVQKLQEELKLSKKSVPPNTPGMSGQKIEPTQIGNAVLDTASENRKQMDQSASTNGNGKRPISRLYSSSPKISASRSSSPDIQIMASKQSQTPSQPPPTSSQHPPRNLSNTPLFLPNDEDDDRSFSQTPVTPGVSVSVQRPKKKKRVIDDSDDAPPDQGTPAPVVSISQAPSITHSRAGSVQPTHSFEPVSKEWLKKNINLCIHKKDDRVRCKLCFVNEKKAAGSKGLSMKVEQIKPLPLGMTDSEMFEHFYSHGETLRRLKDKRIREGKERASPEL</sequence>
<keyword evidence="1" id="KW-0175">Coiled coil</keyword>
<dbReference type="GO" id="GO:0043047">
    <property type="term" value="F:single-stranded telomeric DNA binding"/>
    <property type="evidence" value="ECO:0007669"/>
    <property type="project" value="TreeGrafter"/>
</dbReference>
<feature type="region of interest" description="Disordered" evidence="2">
    <location>
        <begin position="1144"/>
        <end position="1317"/>
    </location>
</feature>
<feature type="compositionally biased region" description="Low complexity" evidence="2">
    <location>
        <begin position="8"/>
        <end position="18"/>
    </location>
</feature>
<dbReference type="EMBL" id="CP144529">
    <property type="protein sequence ID" value="WWC73755.1"/>
    <property type="molecule type" value="Genomic_DNA"/>
</dbReference>
<dbReference type="GeneID" id="30174430"/>
<feature type="region of interest" description="Disordered" evidence="2">
    <location>
        <begin position="276"/>
        <end position="374"/>
    </location>
</feature>
<feature type="coiled-coil region" evidence="1">
    <location>
        <begin position="867"/>
        <end position="1038"/>
    </location>
</feature>
<feature type="compositionally biased region" description="Basic and acidic residues" evidence="2">
    <location>
        <begin position="1144"/>
        <end position="1165"/>
    </location>
</feature>
<dbReference type="OrthoDB" id="2565132at2759"/>
<dbReference type="PANTHER" id="PTHR18867">
    <property type="entry name" value="RAD50"/>
    <property type="match status" value="1"/>
</dbReference>
<dbReference type="GO" id="GO:0003691">
    <property type="term" value="F:double-stranded telomeric DNA binding"/>
    <property type="evidence" value="ECO:0007669"/>
    <property type="project" value="TreeGrafter"/>
</dbReference>
<reference evidence="3" key="3">
    <citation type="submission" date="2016-07" db="EMBL/GenBank/DDBJ databases">
        <title>Evolution of pathogenesis and genome organization in the Tremellales.</title>
        <authorList>
            <person name="Cuomo C."/>
            <person name="Litvintseva A."/>
            <person name="Heitman J."/>
            <person name="Chen Y."/>
            <person name="Sun S."/>
            <person name="Springer D."/>
            <person name="Dromer F."/>
            <person name="Young S."/>
            <person name="Zeng Q."/>
            <person name="Chapman S."/>
            <person name="Gujja S."/>
            <person name="Saif S."/>
            <person name="Birren B."/>
        </authorList>
    </citation>
    <scope>NUCLEOTIDE SEQUENCE</scope>
    <source>
        <strain evidence="3">CBS 10737</strain>
    </source>
</reference>
<feature type="region of interest" description="Disordered" evidence="2">
    <location>
        <begin position="73"/>
        <end position="138"/>
    </location>
</feature>
<reference evidence="3" key="1">
    <citation type="submission" date="2013-07" db="EMBL/GenBank/DDBJ databases">
        <title>The Genome Sequence of Cryptococcus pinus CBS10737.</title>
        <authorList>
            <consortium name="The Broad Institute Genome Sequencing Platform"/>
            <person name="Cuomo C."/>
            <person name="Litvintseva A."/>
            <person name="Chen Y."/>
            <person name="Heitman J."/>
            <person name="Sun S."/>
            <person name="Springer D."/>
            <person name="Dromer F."/>
            <person name="Young S.K."/>
            <person name="Zeng Q."/>
            <person name="Gargeya S."/>
            <person name="Fitzgerald M."/>
            <person name="Abouelleil A."/>
            <person name="Alvarado L."/>
            <person name="Berlin A.M."/>
            <person name="Chapman S.B."/>
            <person name="Dewar J."/>
            <person name="Goldberg J."/>
            <person name="Griggs A."/>
            <person name="Gujja S."/>
            <person name="Hansen M."/>
            <person name="Howarth C."/>
            <person name="Imamovic A."/>
            <person name="Larimer J."/>
            <person name="McCowan C."/>
            <person name="Murphy C."/>
            <person name="Pearson M."/>
            <person name="Priest M."/>
            <person name="Roberts A."/>
            <person name="Saif S."/>
            <person name="Shea T."/>
            <person name="Sykes S."/>
            <person name="Wortman J."/>
            <person name="Nusbaum C."/>
            <person name="Birren B."/>
        </authorList>
    </citation>
    <scope>NUCLEOTIDE SEQUENCE [LARGE SCALE GENOMIC DNA]</scope>
    <source>
        <strain evidence="3">CBS 10737</strain>
    </source>
</reference>
<feature type="region of interest" description="Disordered" evidence="2">
    <location>
        <begin position="730"/>
        <end position="764"/>
    </location>
</feature>
<dbReference type="RefSeq" id="XP_019009412.1">
    <property type="nucleotide sequence ID" value="XM_019157772.1"/>
</dbReference>
<dbReference type="KEGG" id="kpin:30174430"/>
<feature type="compositionally biased region" description="Low complexity" evidence="2">
    <location>
        <begin position="1221"/>
        <end position="1233"/>
    </location>
</feature>
<dbReference type="GO" id="GO:0000722">
    <property type="term" value="P:telomere maintenance via recombination"/>
    <property type="evidence" value="ECO:0007669"/>
    <property type="project" value="TreeGrafter"/>
</dbReference>
<organism evidence="3">
    <name type="scientific">Kwoniella pini CBS 10737</name>
    <dbReference type="NCBI Taxonomy" id="1296096"/>
    <lineage>
        <taxon>Eukaryota</taxon>
        <taxon>Fungi</taxon>
        <taxon>Dikarya</taxon>
        <taxon>Basidiomycota</taxon>
        <taxon>Agaricomycotina</taxon>
        <taxon>Tremellomycetes</taxon>
        <taxon>Tremellales</taxon>
        <taxon>Cryptococcaceae</taxon>
        <taxon>Kwoniella</taxon>
    </lineage>
</organism>
<reference evidence="4" key="4">
    <citation type="submission" date="2024-02" db="EMBL/GenBank/DDBJ databases">
        <title>Comparative genomics of Cryptococcus and Kwoniella reveals pathogenesis evolution and contrasting modes of karyotype evolution via chromosome fusion or intercentromeric recombination.</title>
        <authorList>
            <person name="Coelho M.A."/>
            <person name="David-Palma M."/>
            <person name="Shea T."/>
            <person name="Bowers K."/>
            <person name="McGinley-Smith S."/>
            <person name="Mohammad A.W."/>
            <person name="Gnirke A."/>
            <person name="Yurkov A.M."/>
            <person name="Nowrousian M."/>
            <person name="Sun S."/>
            <person name="Cuomo C.A."/>
            <person name="Heitman J."/>
        </authorList>
    </citation>
    <scope>NUCLEOTIDE SEQUENCE</scope>
    <source>
        <strain evidence="4">CBS 10737</strain>
    </source>
</reference>
<evidence type="ECO:0000313" key="3">
    <source>
        <dbReference type="EMBL" id="OCF48193.1"/>
    </source>
</evidence>
<dbReference type="GO" id="GO:0030870">
    <property type="term" value="C:Mre11 complex"/>
    <property type="evidence" value="ECO:0007669"/>
    <property type="project" value="TreeGrafter"/>
</dbReference>
<dbReference type="GO" id="GO:0000794">
    <property type="term" value="C:condensed nuclear chromosome"/>
    <property type="evidence" value="ECO:0007669"/>
    <property type="project" value="TreeGrafter"/>
</dbReference>
<feature type="region of interest" description="Disordered" evidence="2">
    <location>
        <begin position="458"/>
        <end position="489"/>
    </location>
</feature>
<feature type="compositionally biased region" description="Polar residues" evidence="2">
    <location>
        <begin position="1279"/>
        <end position="1292"/>
    </location>
</feature>
<accession>A0A1B9HY29</accession>
<evidence type="ECO:0000313" key="5">
    <source>
        <dbReference type="Proteomes" id="UP000094020"/>
    </source>
</evidence>